<reference evidence="2 3" key="1">
    <citation type="submission" date="2018-02" db="EMBL/GenBank/DDBJ databases">
        <title>Genome sequence of the basidiomycete white-rot fungus Phlebia centrifuga.</title>
        <authorList>
            <person name="Granchi Z."/>
            <person name="Peng M."/>
            <person name="de Vries R.P."/>
            <person name="Hilden K."/>
            <person name="Makela M.R."/>
            <person name="Grigoriev I."/>
            <person name="Riley R."/>
        </authorList>
    </citation>
    <scope>NUCLEOTIDE SEQUENCE [LARGE SCALE GENOMIC DNA]</scope>
    <source>
        <strain evidence="2 3">FBCC195</strain>
    </source>
</reference>
<sequence>MPLFGQKHAAGQGTAGYGNQAPVGANTANNARTDPMLAGGGNPAMGSAMPGSGAGAGAGGHGHHHTAAGAGGHQQGMNNNFPSGGHNNNQGNVDPYANTVNNNQVTPVNHFSSGQQSGTGSSVTGKVERAIGTLVCSQSLKAKGIEKEREAQAKHSQSVELAEAERLEQEALARRGRAVGFGAHPANNALGGSAQAQEYGGNFGQAGAAGTGTSGANSAAPMNRGGLM</sequence>
<evidence type="ECO:0000256" key="1">
    <source>
        <dbReference type="SAM" id="MobiDB-lite"/>
    </source>
</evidence>
<feature type="compositionally biased region" description="Low complexity" evidence="1">
    <location>
        <begin position="75"/>
        <end position="89"/>
    </location>
</feature>
<dbReference type="OrthoDB" id="2590620at2759"/>
<evidence type="ECO:0000313" key="3">
    <source>
        <dbReference type="Proteomes" id="UP000186601"/>
    </source>
</evidence>
<proteinExistence type="predicted"/>
<dbReference type="Proteomes" id="UP000186601">
    <property type="component" value="Unassembled WGS sequence"/>
</dbReference>
<organism evidence="2 3">
    <name type="scientific">Hermanssonia centrifuga</name>
    <dbReference type="NCBI Taxonomy" id="98765"/>
    <lineage>
        <taxon>Eukaryota</taxon>
        <taxon>Fungi</taxon>
        <taxon>Dikarya</taxon>
        <taxon>Basidiomycota</taxon>
        <taxon>Agaricomycotina</taxon>
        <taxon>Agaricomycetes</taxon>
        <taxon>Polyporales</taxon>
        <taxon>Meruliaceae</taxon>
        <taxon>Hermanssonia</taxon>
    </lineage>
</organism>
<name>A0A2R6RPU1_9APHY</name>
<dbReference type="EMBL" id="MLYV02000202">
    <property type="protein sequence ID" value="PSS32043.1"/>
    <property type="molecule type" value="Genomic_DNA"/>
</dbReference>
<accession>A0A2R6RPU1</accession>
<gene>
    <name evidence="2" type="ORF">PHLCEN_2v2188</name>
</gene>
<comment type="caution">
    <text evidence="2">The sequence shown here is derived from an EMBL/GenBank/DDBJ whole genome shotgun (WGS) entry which is preliminary data.</text>
</comment>
<feature type="region of interest" description="Disordered" evidence="1">
    <location>
        <begin position="1"/>
        <end position="124"/>
    </location>
</feature>
<keyword evidence="3" id="KW-1185">Reference proteome</keyword>
<feature type="compositionally biased region" description="Low complexity" evidence="1">
    <location>
        <begin position="98"/>
        <end position="124"/>
    </location>
</feature>
<dbReference type="AlphaFoldDB" id="A0A2R6RPU1"/>
<evidence type="ECO:0000313" key="2">
    <source>
        <dbReference type="EMBL" id="PSS32043.1"/>
    </source>
</evidence>
<protein>
    <submittedName>
        <fullName evidence="2">Uncharacterized protein</fullName>
    </submittedName>
</protein>